<sequence>MMTNADLTIYNNRGVDKKTARKLYLKTQIKGVSFYTKQQTTVTDQGLSSADMYQIRIPLSADTEGKEYIDADKYRELSAEEAEKYWTINNGDLFGKGLLEDFEKESEFLKQQHTGKVLSFSDNRRGSLPHWRIGGA</sequence>
<evidence type="ECO:0000313" key="2">
    <source>
        <dbReference type="Proteomes" id="UP000188159"/>
    </source>
</evidence>
<dbReference type="Pfam" id="PF20536">
    <property type="entry name" value="DUF6751"/>
    <property type="match status" value="1"/>
</dbReference>
<protein>
    <submittedName>
        <fullName evidence="1">Uncharacterized protein</fullName>
    </submittedName>
</protein>
<gene>
    <name evidence="1" type="ORF">DO83_01425</name>
</gene>
<dbReference type="RefSeq" id="WP_077325288.1">
    <property type="nucleotide sequence ID" value="NZ_CP012098.1"/>
</dbReference>
<evidence type="ECO:0000313" key="1">
    <source>
        <dbReference type="EMBL" id="AQP38414.1"/>
    </source>
</evidence>
<dbReference type="EMBL" id="CP012098">
    <property type="protein sequence ID" value="AQP38414.1"/>
    <property type="molecule type" value="Genomic_DNA"/>
</dbReference>
<reference evidence="1 2" key="1">
    <citation type="journal article" date="2016" name="Sci. Rep.">
        <title>Accelerated dysbiosis of gut microbiota during aggravation of DSS-induced colitis by a butyrate-producing bacterium.</title>
        <authorList>
            <person name="Zhang Q."/>
            <person name="Wu Y."/>
            <person name="Wang J."/>
            <person name="Wu G."/>
            <person name="Long W."/>
            <person name="Xue Z."/>
            <person name="Wang L."/>
            <person name="Zhang X."/>
            <person name="Pang X."/>
            <person name="Zhao Y."/>
            <person name="Zhao L."/>
            <person name="Zhang C."/>
        </authorList>
    </citation>
    <scope>NUCLEOTIDE SEQUENCE [LARGE SCALE GENOMIC DNA]</scope>
    <source>
        <strain evidence="1 2">BPB5</strain>
    </source>
</reference>
<proteinExistence type="predicted"/>
<dbReference type="AlphaFoldDB" id="A0A1Q2C3W7"/>
<accession>A0A1Q2C3W7</accession>
<dbReference type="InterPro" id="IPR046639">
    <property type="entry name" value="DUF6751"/>
</dbReference>
<organism evidence="1 2">
    <name type="scientific">Anaerostipes hadrus</name>
    <dbReference type="NCBI Taxonomy" id="649756"/>
    <lineage>
        <taxon>Bacteria</taxon>
        <taxon>Bacillati</taxon>
        <taxon>Bacillota</taxon>
        <taxon>Clostridia</taxon>
        <taxon>Lachnospirales</taxon>
        <taxon>Lachnospiraceae</taxon>
        <taxon>Anaerostipes</taxon>
    </lineage>
</organism>
<name>A0A1Q2C3W7_ANAHA</name>
<dbReference type="Proteomes" id="UP000188159">
    <property type="component" value="Chromosome"/>
</dbReference>